<evidence type="ECO:0000256" key="1">
    <source>
        <dbReference type="SAM" id="Phobius"/>
    </source>
</evidence>
<name>A0A9D1Q103_9FIRM</name>
<evidence type="ECO:0000313" key="3">
    <source>
        <dbReference type="Proteomes" id="UP000823990"/>
    </source>
</evidence>
<keyword evidence="1" id="KW-0812">Transmembrane</keyword>
<keyword evidence="1" id="KW-1133">Transmembrane helix</keyword>
<dbReference type="AlphaFoldDB" id="A0A9D1Q103"/>
<dbReference type="EMBL" id="DXHS01000095">
    <property type="protein sequence ID" value="HIW02866.1"/>
    <property type="molecule type" value="Genomic_DNA"/>
</dbReference>
<reference evidence="2" key="1">
    <citation type="journal article" date="2021" name="PeerJ">
        <title>Extensive microbial diversity within the chicken gut microbiome revealed by metagenomics and culture.</title>
        <authorList>
            <person name="Gilroy R."/>
            <person name="Ravi A."/>
            <person name="Getino M."/>
            <person name="Pursley I."/>
            <person name="Horton D.L."/>
            <person name="Alikhan N.F."/>
            <person name="Baker D."/>
            <person name="Gharbi K."/>
            <person name="Hall N."/>
            <person name="Watson M."/>
            <person name="Adriaenssens E.M."/>
            <person name="Foster-Nyarko E."/>
            <person name="Jarju S."/>
            <person name="Secka A."/>
            <person name="Antonio M."/>
            <person name="Oren A."/>
            <person name="Chaudhuri R.R."/>
            <person name="La Ragione R."/>
            <person name="Hildebrand F."/>
            <person name="Pallen M.J."/>
        </authorList>
    </citation>
    <scope>NUCLEOTIDE SEQUENCE</scope>
    <source>
        <strain evidence="2">12435</strain>
    </source>
</reference>
<comment type="caution">
    <text evidence="2">The sequence shown here is derived from an EMBL/GenBank/DDBJ whole genome shotgun (WGS) entry which is preliminary data.</text>
</comment>
<feature type="transmembrane region" description="Helical" evidence="1">
    <location>
        <begin position="6"/>
        <end position="27"/>
    </location>
</feature>
<gene>
    <name evidence="2" type="ORF">H9892_05960</name>
</gene>
<evidence type="ECO:0000313" key="2">
    <source>
        <dbReference type="EMBL" id="HIW02866.1"/>
    </source>
</evidence>
<protein>
    <submittedName>
        <fullName evidence="2">Uncharacterized protein</fullName>
    </submittedName>
</protein>
<keyword evidence="1" id="KW-0472">Membrane</keyword>
<proteinExistence type="predicted"/>
<reference evidence="2" key="2">
    <citation type="submission" date="2021-04" db="EMBL/GenBank/DDBJ databases">
        <authorList>
            <person name="Gilroy R."/>
        </authorList>
    </citation>
    <scope>NUCLEOTIDE SEQUENCE</scope>
    <source>
        <strain evidence="2">12435</strain>
    </source>
</reference>
<sequence>MGALIGVVIALGVICIGLIIALAVVSIKLREATRRTSSADDIRIVDGVRYTKYGTEEKADGSPVVSHLENDIVLERGRTYTVGKDKKIIPGKYAVLSASEKQAAFNLRIDGLVREVRHGDDIVLGEGDTICAVSHPVILR</sequence>
<dbReference type="Proteomes" id="UP000823990">
    <property type="component" value="Unassembled WGS sequence"/>
</dbReference>
<organism evidence="2 3">
    <name type="scientific">Candidatus Protoclostridium stercorigallinarum</name>
    <dbReference type="NCBI Taxonomy" id="2838741"/>
    <lineage>
        <taxon>Bacteria</taxon>
        <taxon>Bacillati</taxon>
        <taxon>Bacillota</taxon>
        <taxon>Clostridia</taxon>
        <taxon>Candidatus Protoclostridium</taxon>
    </lineage>
</organism>
<accession>A0A9D1Q103</accession>